<dbReference type="KEGG" id="ccro:CMC5_079810"/>
<organism evidence="1 2">
    <name type="scientific">Chondromyces crocatus</name>
    <dbReference type="NCBI Taxonomy" id="52"/>
    <lineage>
        <taxon>Bacteria</taxon>
        <taxon>Pseudomonadati</taxon>
        <taxon>Myxococcota</taxon>
        <taxon>Polyangia</taxon>
        <taxon>Polyangiales</taxon>
        <taxon>Polyangiaceae</taxon>
        <taxon>Chondromyces</taxon>
    </lineage>
</organism>
<gene>
    <name evidence="1" type="ORF">CMC5_079810</name>
</gene>
<dbReference type="Proteomes" id="UP000067626">
    <property type="component" value="Chromosome"/>
</dbReference>
<sequence>MSGREMHRSRATRSRSATWSALIALAAFITLLPAACKTGRVMI</sequence>
<keyword evidence="2" id="KW-1185">Reference proteome</keyword>
<evidence type="ECO:0000313" key="2">
    <source>
        <dbReference type="Proteomes" id="UP000067626"/>
    </source>
</evidence>
<name>A0A0K1ES40_CHOCO</name>
<accession>A0A0K1ES40</accession>
<dbReference type="STRING" id="52.CMC5_079810"/>
<protein>
    <submittedName>
        <fullName evidence="1">Uncharacterized protein</fullName>
    </submittedName>
</protein>
<proteinExistence type="predicted"/>
<dbReference type="EMBL" id="CP012159">
    <property type="protein sequence ID" value="AKT43745.1"/>
    <property type="molecule type" value="Genomic_DNA"/>
</dbReference>
<evidence type="ECO:0000313" key="1">
    <source>
        <dbReference type="EMBL" id="AKT43745.1"/>
    </source>
</evidence>
<dbReference type="AlphaFoldDB" id="A0A0K1ES40"/>
<reference evidence="1 2" key="1">
    <citation type="submission" date="2015-07" db="EMBL/GenBank/DDBJ databases">
        <title>Genome analysis of myxobacterium Chondromyces crocatus Cm c5 reveals a high potential for natural compound synthesis and the genetic basis for the loss of fruiting body formation.</title>
        <authorList>
            <person name="Zaburannyi N."/>
            <person name="Bunk B."/>
            <person name="Maier J."/>
            <person name="Overmann J."/>
            <person name="Mueller R."/>
        </authorList>
    </citation>
    <scope>NUCLEOTIDE SEQUENCE [LARGE SCALE GENOMIC DNA]</scope>
    <source>
        <strain evidence="1 2">Cm c5</strain>
    </source>
</reference>